<proteinExistence type="predicted"/>
<feature type="non-terminal residue" evidence="2">
    <location>
        <position position="558"/>
    </location>
</feature>
<dbReference type="EMBL" id="NCSJ02000135">
    <property type="protein sequence ID" value="RFU29242.1"/>
    <property type="molecule type" value="Genomic_DNA"/>
</dbReference>
<dbReference type="InterPro" id="IPR011009">
    <property type="entry name" value="Kinase-like_dom_sf"/>
</dbReference>
<dbReference type="CDD" id="cd02440">
    <property type="entry name" value="AdoMet_MTases"/>
    <property type="match status" value="1"/>
</dbReference>
<protein>
    <recommendedName>
        <fullName evidence="1">Protein kinase domain-containing protein</fullName>
    </recommendedName>
</protein>
<dbReference type="Pfam" id="PF08241">
    <property type="entry name" value="Methyltransf_11"/>
    <property type="match status" value="1"/>
</dbReference>
<name>A0A3E2H7S4_SCYLI</name>
<dbReference type="InterPro" id="IPR000719">
    <property type="entry name" value="Prot_kinase_dom"/>
</dbReference>
<dbReference type="Pfam" id="PF00069">
    <property type="entry name" value="Pkinase"/>
    <property type="match status" value="1"/>
</dbReference>
<accession>A0A3E2H7S4</accession>
<dbReference type="OrthoDB" id="4062651at2759"/>
<dbReference type="AlphaFoldDB" id="A0A3E2H7S4"/>
<dbReference type="STRING" id="5539.A0A3E2H7S4"/>
<organism evidence="2 3">
    <name type="scientific">Scytalidium lignicola</name>
    <name type="common">Hyphomycete</name>
    <dbReference type="NCBI Taxonomy" id="5539"/>
    <lineage>
        <taxon>Eukaryota</taxon>
        <taxon>Fungi</taxon>
        <taxon>Dikarya</taxon>
        <taxon>Ascomycota</taxon>
        <taxon>Pezizomycotina</taxon>
        <taxon>Leotiomycetes</taxon>
        <taxon>Leotiomycetes incertae sedis</taxon>
        <taxon>Scytalidium</taxon>
    </lineage>
</organism>
<dbReference type="GO" id="GO:0005524">
    <property type="term" value="F:ATP binding"/>
    <property type="evidence" value="ECO:0007669"/>
    <property type="project" value="InterPro"/>
</dbReference>
<feature type="domain" description="Protein kinase" evidence="1">
    <location>
        <begin position="224"/>
        <end position="549"/>
    </location>
</feature>
<dbReference type="PROSITE" id="PS00108">
    <property type="entry name" value="PROTEIN_KINASE_ST"/>
    <property type="match status" value="1"/>
</dbReference>
<dbReference type="InterPro" id="IPR029063">
    <property type="entry name" value="SAM-dependent_MTases_sf"/>
</dbReference>
<gene>
    <name evidence="2" type="ORF">B7463_g7109</name>
</gene>
<dbReference type="GO" id="GO:0005634">
    <property type="term" value="C:nucleus"/>
    <property type="evidence" value="ECO:0007669"/>
    <property type="project" value="TreeGrafter"/>
</dbReference>
<dbReference type="GO" id="GO:0044773">
    <property type="term" value="P:mitotic DNA damage checkpoint signaling"/>
    <property type="evidence" value="ECO:0007669"/>
    <property type="project" value="TreeGrafter"/>
</dbReference>
<evidence type="ECO:0000313" key="3">
    <source>
        <dbReference type="Proteomes" id="UP000258309"/>
    </source>
</evidence>
<dbReference type="SMART" id="SM00220">
    <property type="entry name" value="S_TKc"/>
    <property type="match status" value="1"/>
</dbReference>
<dbReference type="Proteomes" id="UP000258309">
    <property type="component" value="Unassembled WGS sequence"/>
</dbReference>
<sequence>MSSTTQMDPRDIFNSPDITSLYRAAEKVTGAFAKIMIEQSGVTTTKEQPLVLLDQGSGLGAVATALHEALDKTPEKEWHLTCADISKPMMETLQNKIQTEGWQNTEVIHADMQKSGLPSSHYSHVFASFVLMMLPESQAALDDCLRILKPGGTIAFTTWQQFAWVDIANATVALLSDDLPQVSCEEFLGAFQKGDWQDPSWLELQLKSRQLTDIEIKVVSKKIEASAQEIGLATTPPMTMIMSRFWTEEQRQKYGPKLMPRIIKYMEDTYTQDNPAEGENFILKNTIPGEFQYQQDLQNSLTSSPNIRTVIDTVPDFELFVYRFLAGDLLRISRKPLSQETRRSILRSALTGLAELHERGIIHTDIKPNNILLDYEKVADDDLIIQSVQISDLEDAVLLPPSKNLKDCLCGNQLWRSPESWARAKQNTPSDIFSFGVVIIYVMLDEMIFRASDEELSGDDSWWYILRRHISFFADEDGFKGLLQHIGEENIFFERLIALAGDFDAERRRSPFMMWNYVDVELRDLIVKMTNLDPGRRITAREALEHPWFRQNGAGQKV</sequence>
<dbReference type="InterPro" id="IPR013216">
    <property type="entry name" value="Methyltransf_11"/>
</dbReference>
<keyword evidence="3" id="KW-1185">Reference proteome</keyword>
<dbReference type="PANTHER" id="PTHR44167:SF24">
    <property type="entry name" value="SERINE_THREONINE-PROTEIN KINASE CHK2"/>
    <property type="match status" value="1"/>
</dbReference>
<dbReference type="SUPFAM" id="SSF53335">
    <property type="entry name" value="S-adenosyl-L-methionine-dependent methyltransferases"/>
    <property type="match status" value="1"/>
</dbReference>
<dbReference type="SUPFAM" id="SSF56112">
    <property type="entry name" value="Protein kinase-like (PK-like)"/>
    <property type="match status" value="1"/>
</dbReference>
<evidence type="ECO:0000313" key="2">
    <source>
        <dbReference type="EMBL" id="RFU29242.1"/>
    </source>
</evidence>
<dbReference type="PANTHER" id="PTHR44167">
    <property type="entry name" value="OVARIAN-SPECIFIC SERINE/THREONINE-PROTEIN KINASE LOK-RELATED"/>
    <property type="match status" value="1"/>
</dbReference>
<evidence type="ECO:0000259" key="1">
    <source>
        <dbReference type="PROSITE" id="PS50011"/>
    </source>
</evidence>
<reference evidence="2 3" key="1">
    <citation type="submission" date="2018-05" db="EMBL/GenBank/DDBJ databases">
        <title>Draft genome sequence of Scytalidium lignicola DSM 105466, a ubiquitous saprotrophic fungus.</title>
        <authorList>
            <person name="Buettner E."/>
            <person name="Gebauer A.M."/>
            <person name="Hofrichter M."/>
            <person name="Liers C."/>
            <person name="Kellner H."/>
        </authorList>
    </citation>
    <scope>NUCLEOTIDE SEQUENCE [LARGE SCALE GENOMIC DNA]</scope>
    <source>
        <strain evidence="2 3">DSM 105466</strain>
    </source>
</reference>
<comment type="caution">
    <text evidence="2">The sequence shown here is derived from an EMBL/GenBank/DDBJ whole genome shotgun (WGS) entry which is preliminary data.</text>
</comment>
<dbReference type="GO" id="GO:0008757">
    <property type="term" value="F:S-adenosylmethionine-dependent methyltransferase activity"/>
    <property type="evidence" value="ECO:0007669"/>
    <property type="project" value="InterPro"/>
</dbReference>
<feature type="non-terminal residue" evidence="2">
    <location>
        <position position="1"/>
    </location>
</feature>
<dbReference type="InterPro" id="IPR008271">
    <property type="entry name" value="Ser/Thr_kinase_AS"/>
</dbReference>
<dbReference type="GO" id="GO:0004674">
    <property type="term" value="F:protein serine/threonine kinase activity"/>
    <property type="evidence" value="ECO:0007669"/>
    <property type="project" value="TreeGrafter"/>
</dbReference>
<dbReference type="Gene3D" id="3.40.50.150">
    <property type="entry name" value="Vaccinia Virus protein VP39"/>
    <property type="match status" value="1"/>
</dbReference>
<dbReference type="PROSITE" id="PS50011">
    <property type="entry name" value="PROTEIN_KINASE_DOM"/>
    <property type="match status" value="1"/>
</dbReference>
<dbReference type="Gene3D" id="1.10.510.10">
    <property type="entry name" value="Transferase(Phosphotransferase) domain 1"/>
    <property type="match status" value="1"/>
</dbReference>